<name>A0AAD6L896_9ROSI</name>
<dbReference type="Proteomes" id="UP001164929">
    <property type="component" value="Chromosome 19"/>
</dbReference>
<evidence type="ECO:0000313" key="2">
    <source>
        <dbReference type="Proteomes" id="UP001164929"/>
    </source>
</evidence>
<accession>A0AAD6L896</accession>
<reference evidence="1" key="1">
    <citation type="journal article" date="2023" name="Mol. Ecol. Resour.">
        <title>Chromosome-level genome assembly of a triploid poplar Populus alba 'Berolinensis'.</title>
        <authorList>
            <person name="Chen S."/>
            <person name="Yu Y."/>
            <person name="Wang X."/>
            <person name="Wang S."/>
            <person name="Zhang T."/>
            <person name="Zhou Y."/>
            <person name="He R."/>
            <person name="Meng N."/>
            <person name="Wang Y."/>
            <person name="Liu W."/>
            <person name="Liu Z."/>
            <person name="Liu J."/>
            <person name="Guo Q."/>
            <person name="Huang H."/>
            <person name="Sederoff R.R."/>
            <person name="Wang G."/>
            <person name="Qu G."/>
            <person name="Chen S."/>
        </authorList>
    </citation>
    <scope>NUCLEOTIDE SEQUENCE</scope>
    <source>
        <strain evidence="1">SC-2020</strain>
    </source>
</reference>
<evidence type="ECO:0000313" key="1">
    <source>
        <dbReference type="EMBL" id="KAJ6952156.1"/>
    </source>
</evidence>
<gene>
    <name evidence="1" type="ORF">NC653_041342</name>
</gene>
<comment type="caution">
    <text evidence="1">The sequence shown here is derived from an EMBL/GenBank/DDBJ whole genome shotgun (WGS) entry which is preliminary data.</text>
</comment>
<sequence>MVSINGTVNLTIDKEKVEINISEIKYEACMDLASLIYSIGVNQEFDSELEGTSSPSDLEIVATKEQPYICEVEKERDAHGFEAQVYFPEILDDYMIQDMTAGGKWQTFTPTISNIPLADRGKETYNMSAMEEDQQSWPTSNLGRSMTLRNGKQIGTIKCYEGHRKAVISTDSSSSAGNEDSIDSCIRAVNQRLQLSQPPPDLPTACDEVGAMKEIGQKLGIGIGTTGESIEVMIKEAIDAEQDNWDRYVQ</sequence>
<dbReference type="EMBL" id="JAQIZT010000019">
    <property type="protein sequence ID" value="KAJ6952156.1"/>
    <property type="molecule type" value="Genomic_DNA"/>
</dbReference>
<protein>
    <submittedName>
        <fullName evidence="1">Uncharacterized protein</fullName>
    </submittedName>
</protein>
<proteinExistence type="predicted"/>
<keyword evidence="2" id="KW-1185">Reference proteome</keyword>
<organism evidence="1 2">
    <name type="scientific">Populus alba x Populus x berolinensis</name>
    <dbReference type="NCBI Taxonomy" id="444605"/>
    <lineage>
        <taxon>Eukaryota</taxon>
        <taxon>Viridiplantae</taxon>
        <taxon>Streptophyta</taxon>
        <taxon>Embryophyta</taxon>
        <taxon>Tracheophyta</taxon>
        <taxon>Spermatophyta</taxon>
        <taxon>Magnoliopsida</taxon>
        <taxon>eudicotyledons</taxon>
        <taxon>Gunneridae</taxon>
        <taxon>Pentapetalae</taxon>
        <taxon>rosids</taxon>
        <taxon>fabids</taxon>
        <taxon>Malpighiales</taxon>
        <taxon>Salicaceae</taxon>
        <taxon>Saliceae</taxon>
        <taxon>Populus</taxon>
    </lineage>
</organism>
<dbReference type="AlphaFoldDB" id="A0AAD6L896"/>